<name>A0AAV6N2I4_9ROSI</name>
<reference evidence="2 3" key="1">
    <citation type="journal article" date="2021" name="Hortic Res">
        <title>The domestication of Cucurbita argyrosperma as revealed by the genome of its wild relative.</title>
        <authorList>
            <person name="Barrera-Redondo J."/>
            <person name="Sanchez-de la Vega G."/>
            <person name="Aguirre-Liguori J.A."/>
            <person name="Castellanos-Morales G."/>
            <person name="Gutierrez-Guerrero Y.T."/>
            <person name="Aguirre-Dugua X."/>
            <person name="Aguirre-Planter E."/>
            <person name="Tenaillon M.I."/>
            <person name="Lira-Saade R."/>
            <person name="Eguiarte L.E."/>
        </authorList>
    </citation>
    <scope>NUCLEOTIDE SEQUENCE [LARGE SCALE GENOMIC DNA]</scope>
    <source>
        <strain evidence="2">JBR-2021</strain>
    </source>
</reference>
<organism evidence="2 3">
    <name type="scientific">Cucurbita argyrosperma subsp. sororia</name>
    <dbReference type="NCBI Taxonomy" id="37648"/>
    <lineage>
        <taxon>Eukaryota</taxon>
        <taxon>Viridiplantae</taxon>
        <taxon>Streptophyta</taxon>
        <taxon>Embryophyta</taxon>
        <taxon>Tracheophyta</taxon>
        <taxon>Spermatophyta</taxon>
        <taxon>Magnoliopsida</taxon>
        <taxon>eudicotyledons</taxon>
        <taxon>Gunneridae</taxon>
        <taxon>Pentapetalae</taxon>
        <taxon>rosids</taxon>
        <taxon>fabids</taxon>
        <taxon>Cucurbitales</taxon>
        <taxon>Cucurbitaceae</taxon>
        <taxon>Cucurbiteae</taxon>
        <taxon>Cucurbita</taxon>
    </lineage>
</organism>
<feature type="transmembrane region" description="Helical" evidence="1">
    <location>
        <begin position="49"/>
        <end position="72"/>
    </location>
</feature>
<keyword evidence="1" id="KW-0812">Transmembrane</keyword>
<dbReference type="Proteomes" id="UP000685013">
    <property type="component" value="Chromosome 10"/>
</dbReference>
<keyword evidence="1" id="KW-1133">Transmembrane helix</keyword>
<evidence type="ECO:0000313" key="3">
    <source>
        <dbReference type="Proteomes" id="UP000685013"/>
    </source>
</evidence>
<evidence type="ECO:0000313" key="2">
    <source>
        <dbReference type="EMBL" id="KAG6589912.1"/>
    </source>
</evidence>
<dbReference type="EMBL" id="JAGKQH010000010">
    <property type="protein sequence ID" value="KAG6589912.1"/>
    <property type="molecule type" value="Genomic_DNA"/>
</dbReference>
<accession>A0AAV6N2I4</accession>
<keyword evidence="1" id="KW-0472">Membrane</keyword>
<dbReference type="AlphaFoldDB" id="A0AAV6N2I4"/>
<keyword evidence="3" id="KW-1185">Reference proteome</keyword>
<protein>
    <submittedName>
        <fullName evidence="2">Uncharacterized protein</fullName>
    </submittedName>
</protein>
<gene>
    <name evidence="2" type="ORF">SDJN03_15335</name>
</gene>
<evidence type="ECO:0000256" key="1">
    <source>
        <dbReference type="SAM" id="Phobius"/>
    </source>
</evidence>
<feature type="non-terminal residue" evidence="2">
    <location>
        <position position="1"/>
    </location>
</feature>
<sequence length="82" mass="8631">MRIVKGRMVEAMVGMSGSLADGNPLGLFISLNTVLSYSIFWVFEPASAAMLPAAAAAAAAGWLPFLPFLAFLHPTLMDSTSL</sequence>
<comment type="caution">
    <text evidence="2">The sequence shown here is derived from an EMBL/GenBank/DDBJ whole genome shotgun (WGS) entry which is preliminary data.</text>
</comment>
<proteinExistence type="predicted"/>